<proteinExistence type="predicted"/>
<dbReference type="InterPro" id="IPR011992">
    <property type="entry name" value="EF-hand-dom_pair"/>
</dbReference>
<evidence type="ECO:0000313" key="3">
    <source>
        <dbReference type="EMBL" id="RPB09150.1"/>
    </source>
</evidence>
<dbReference type="InParanoid" id="A0A3N4KF92"/>
<name>A0A3N4KF92_9PEZI</name>
<gene>
    <name evidence="3" type="ORF">P167DRAFT_538767</name>
</gene>
<dbReference type="Proteomes" id="UP000277580">
    <property type="component" value="Unassembled WGS sequence"/>
</dbReference>
<reference evidence="3 4" key="1">
    <citation type="journal article" date="2018" name="Nat. Ecol. Evol.">
        <title>Pezizomycetes genomes reveal the molecular basis of ectomycorrhizal truffle lifestyle.</title>
        <authorList>
            <person name="Murat C."/>
            <person name="Payen T."/>
            <person name="Noel B."/>
            <person name="Kuo A."/>
            <person name="Morin E."/>
            <person name="Chen J."/>
            <person name="Kohler A."/>
            <person name="Krizsan K."/>
            <person name="Balestrini R."/>
            <person name="Da Silva C."/>
            <person name="Montanini B."/>
            <person name="Hainaut M."/>
            <person name="Levati E."/>
            <person name="Barry K.W."/>
            <person name="Belfiori B."/>
            <person name="Cichocki N."/>
            <person name="Clum A."/>
            <person name="Dockter R.B."/>
            <person name="Fauchery L."/>
            <person name="Guy J."/>
            <person name="Iotti M."/>
            <person name="Le Tacon F."/>
            <person name="Lindquist E.A."/>
            <person name="Lipzen A."/>
            <person name="Malagnac F."/>
            <person name="Mello A."/>
            <person name="Molinier V."/>
            <person name="Miyauchi S."/>
            <person name="Poulain J."/>
            <person name="Riccioni C."/>
            <person name="Rubini A."/>
            <person name="Sitrit Y."/>
            <person name="Splivallo R."/>
            <person name="Traeger S."/>
            <person name="Wang M."/>
            <person name="Zifcakova L."/>
            <person name="Wipf D."/>
            <person name="Zambonelli A."/>
            <person name="Paolocci F."/>
            <person name="Nowrousian M."/>
            <person name="Ottonello S."/>
            <person name="Baldrian P."/>
            <person name="Spatafora J.W."/>
            <person name="Henrissat B."/>
            <person name="Nagy L.G."/>
            <person name="Aury J.M."/>
            <person name="Wincker P."/>
            <person name="Grigoriev I.V."/>
            <person name="Bonfante P."/>
            <person name="Martin F.M."/>
        </authorList>
    </citation>
    <scope>NUCLEOTIDE SEQUENCE [LARGE SCALE GENOMIC DNA]</scope>
    <source>
        <strain evidence="3 4">CCBAS932</strain>
    </source>
</reference>
<evidence type="ECO:0008006" key="5">
    <source>
        <dbReference type="Google" id="ProtNLM"/>
    </source>
</evidence>
<sequence length="202" mass="23377">MHHHYLTPAALLLLLAPHALAHNHPLHDAEGDLTWSERHMQEEHHIYNFDSGAFFHLHDFDNSGTWTRDEVLRFYGLEQPDSTASEETKQHVWQTVADLINTGRPDGEITMGEFQAFIHAGNTLPDFGLGPGHHGDPEYEYEIHHFEKYHNEDSTEEELNHPEDIEHFRTHDEEEDAEIAQAVLEQSPIIEKNIPNKFRVRG</sequence>
<dbReference type="OrthoDB" id="289247at2759"/>
<dbReference type="PANTHER" id="PTHR19237">
    <property type="entry name" value="NUCLEOBINDIN"/>
    <property type="match status" value="1"/>
</dbReference>
<dbReference type="GO" id="GO:0005509">
    <property type="term" value="F:calcium ion binding"/>
    <property type="evidence" value="ECO:0007669"/>
    <property type="project" value="TreeGrafter"/>
</dbReference>
<evidence type="ECO:0000313" key="4">
    <source>
        <dbReference type="Proteomes" id="UP000277580"/>
    </source>
</evidence>
<dbReference type="AlphaFoldDB" id="A0A3N4KF92"/>
<feature type="chain" id="PRO_5017992522" description="EF-hand domain-containing protein" evidence="2">
    <location>
        <begin position="22"/>
        <end position="202"/>
    </location>
</feature>
<evidence type="ECO:0000256" key="2">
    <source>
        <dbReference type="SAM" id="SignalP"/>
    </source>
</evidence>
<keyword evidence="4" id="KW-1185">Reference proteome</keyword>
<accession>A0A3N4KF92</accession>
<evidence type="ECO:0000256" key="1">
    <source>
        <dbReference type="ARBA" id="ARBA00022729"/>
    </source>
</evidence>
<organism evidence="3 4">
    <name type="scientific">Morchella conica CCBAS932</name>
    <dbReference type="NCBI Taxonomy" id="1392247"/>
    <lineage>
        <taxon>Eukaryota</taxon>
        <taxon>Fungi</taxon>
        <taxon>Dikarya</taxon>
        <taxon>Ascomycota</taxon>
        <taxon>Pezizomycotina</taxon>
        <taxon>Pezizomycetes</taxon>
        <taxon>Pezizales</taxon>
        <taxon>Morchellaceae</taxon>
        <taxon>Morchella</taxon>
    </lineage>
</organism>
<dbReference type="GO" id="GO:0005793">
    <property type="term" value="C:endoplasmic reticulum-Golgi intermediate compartment"/>
    <property type="evidence" value="ECO:0007669"/>
    <property type="project" value="TreeGrafter"/>
</dbReference>
<dbReference type="Gene3D" id="1.10.238.10">
    <property type="entry name" value="EF-hand"/>
    <property type="match status" value="1"/>
</dbReference>
<dbReference type="PANTHER" id="PTHR19237:SF20">
    <property type="entry name" value="NUCLEOBINDIN 1"/>
    <property type="match status" value="1"/>
</dbReference>
<dbReference type="EMBL" id="ML119155">
    <property type="protein sequence ID" value="RPB09150.1"/>
    <property type="molecule type" value="Genomic_DNA"/>
</dbReference>
<keyword evidence="1 2" id="KW-0732">Signal</keyword>
<protein>
    <recommendedName>
        <fullName evidence="5">EF-hand domain-containing protein</fullName>
    </recommendedName>
</protein>
<feature type="signal peptide" evidence="2">
    <location>
        <begin position="1"/>
        <end position="21"/>
    </location>
</feature>
<dbReference type="SUPFAM" id="SSF47473">
    <property type="entry name" value="EF-hand"/>
    <property type="match status" value="1"/>
</dbReference>
<dbReference type="STRING" id="1392247.A0A3N4KF92"/>
<dbReference type="InterPro" id="IPR040250">
    <property type="entry name" value="Nucleobindin"/>
</dbReference>
<dbReference type="FunCoup" id="A0A3N4KF92">
    <property type="interactions" value="37"/>
</dbReference>